<dbReference type="Pfam" id="PF00196">
    <property type="entry name" value="GerE"/>
    <property type="match status" value="1"/>
</dbReference>
<dbReference type="EMBL" id="CP028130">
    <property type="protein sequence ID" value="AZZ56758.1"/>
    <property type="molecule type" value="Genomic_DNA"/>
</dbReference>
<protein>
    <submittedName>
        <fullName evidence="5">DNA-binding response regulator</fullName>
    </submittedName>
</protein>
<sequence>MQDGTIRVSVVGDEIVVAGLQRVFSAEEDLVLVDPAGGSWDVCDADVVVVSIDEPRAEPIVQKLAENASCSILVLSALDDDAFAAQVLAAGASGYVLRESGANAVVNAVRAVATGSVLISRRLARRSTFNIHVSDEPDGCPVTGRFRETLAVLSDRERDVVRLVAAGRSNGEIAQELHLSQSTVKTHLSNSYAKLEISGRVALALLISDVNRAQAAAPQ</sequence>
<name>A0AAD1EN39_9MICO</name>
<dbReference type="PANTHER" id="PTHR44688">
    <property type="entry name" value="DNA-BINDING TRANSCRIPTIONAL ACTIVATOR DEVR_DOSR"/>
    <property type="match status" value="1"/>
</dbReference>
<evidence type="ECO:0000313" key="5">
    <source>
        <dbReference type="EMBL" id="AZZ56758.1"/>
    </source>
</evidence>
<keyword evidence="3" id="KW-0804">Transcription</keyword>
<dbReference type="InterPro" id="IPR000792">
    <property type="entry name" value="Tscrpt_reg_LuxR_C"/>
</dbReference>
<dbReference type="AlphaFoldDB" id="A0AAD1EN39"/>
<dbReference type="CDD" id="cd06170">
    <property type="entry name" value="LuxR_C_like"/>
    <property type="match status" value="1"/>
</dbReference>
<evidence type="ECO:0000256" key="3">
    <source>
        <dbReference type="ARBA" id="ARBA00023163"/>
    </source>
</evidence>
<dbReference type="InterPro" id="IPR011006">
    <property type="entry name" value="CheY-like_superfamily"/>
</dbReference>
<dbReference type="PROSITE" id="PS00622">
    <property type="entry name" value="HTH_LUXR_1"/>
    <property type="match status" value="1"/>
</dbReference>
<keyword evidence="2 5" id="KW-0238">DNA-binding</keyword>
<dbReference type="KEGG" id="ria:C7V51_13385"/>
<dbReference type="GO" id="GO:0003677">
    <property type="term" value="F:DNA binding"/>
    <property type="evidence" value="ECO:0007669"/>
    <property type="project" value="UniProtKB-KW"/>
</dbReference>
<reference evidence="5 6" key="1">
    <citation type="submission" date="2018-03" db="EMBL/GenBank/DDBJ databases">
        <title>Bacteriophage NCPPB3778 and a type I-E CRISPR drive the evolution of the US Biological Select Agent, Rathayibacter toxicus.</title>
        <authorList>
            <person name="Davis E.W.II."/>
            <person name="Tabima J.F."/>
            <person name="Weisberg A.J."/>
            <person name="Dantas Lopes L."/>
            <person name="Wiseman M.S."/>
            <person name="Wiseman M.S."/>
            <person name="Pupko T."/>
            <person name="Belcher M.S."/>
            <person name="Sechler A.J."/>
            <person name="Tancos M.A."/>
            <person name="Schroeder B.K."/>
            <person name="Murray T.D."/>
            <person name="Luster D.G."/>
            <person name="Schneider W.L."/>
            <person name="Rogers E."/>
            <person name="Andreote F.D."/>
            <person name="Grunwald N.J."/>
            <person name="Putnam M.L."/>
            <person name="Chang J.H."/>
        </authorList>
    </citation>
    <scope>NUCLEOTIDE SEQUENCE [LARGE SCALE GENOMIC DNA]</scope>
    <source>
        <strain evidence="5 6">NCCPB 2253</strain>
    </source>
</reference>
<organism evidence="5 6">
    <name type="scientific">Rathayibacter iranicus</name>
    <dbReference type="NCBI Taxonomy" id="59737"/>
    <lineage>
        <taxon>Bacteria</taxon>
        <taxon>Bacillati</taxon>
        <taxon>Actinomycetota</taxon>
        <taxon>Actinomycetes</taxon>
        <taxon>Micrococcales</taxon>
        <taxon>Microbacteriaceae</taxon>
        <taxon>Rathayibacter</taxon>
    </lineage>
</organism>
<dbReference type="SMART" id="SM00421">
    <property type="entry name" value="HTH_LUXR"/>
    <property type="match status" value="1"/>
</dbReference>
<dbReference type="GO" id="GO:0006355">
    <property type="term" value="P:regulation of DNA-templated transcription"/>
    <property type="evidence" value="ECO:0007669"/>
    <property type="project" value="InterPro"/>
</dbReference>
<dbReference type="Gene3D" id="3.40.50.2300">
    <property type="match status" value="1"/>
</dbReference>
<dbReference type="PRINTS" id="PR00038">
    <property type="entry name" value="HTHLUXR"/>
</dbReference>
<proteinExistence type="predicted"/>
<dbReference type="RefSeq" id="WP_104265967.1">
    <property type="nucleotide sequence ID" value="NZ_CP028130.1"/>
</dbReference>
<accession>A0AAD1EN39</accession>
<evidence type="ECO:0000259" key="4">
    <source>
        <dbReference type="PROSITE" id="PS50043"/>
    </source>
</evidence>
<dbReference type="InterPro" id="IPR016032">
    <property type="entry name" value="Sig_transdc_resp-reg_C-effctor"/>
</dbReference>
<dbReference type="Proteomes" id="UP000283946">
    <property type="component" value="Chromosome"/>
</dbReference>
<dbReference type="SUPFAM" id="SSF46894">
    <property type="entry name" value="C-terminal effector domain of the bipartite response regulators"/>
    <property type="match status" value="1"/>
</dbReference>
<feature type="domain" description="HTH luxR-type" evidence="4">
    <location>
        <begin position="146"/>
        <end position="211"/>
    </location>
</feature>
<dbReference type="PROSITE" id="PS50043">
    <property type="entry name" value="HTH_LUXR_2"/>
    <property type="match status" value="1"/>
</dbReference>
<dbReference type="PANTHER" id="PTHR44688:SF16">
    <property type="entry name" value="DNA-BINDING TRANSCRIPTIONAL ACTIVATOR DEVR_DOSR"/>
    <property type="match status" value="1"/>
</dbReference>
<evidence type="ECO:0000256" key="2">
    <source>
        <dbReference type="ARBA" id="ARBA00023125"/>
    </source>
</evidence>
<dbReference type="SUPFAM" id="SSF52172">
    <property type="entry name" value="CheY-like"/>
    <property type="match status" value="1"/>
</dbReference>
<evidence type="ECO:0000313" key="6">
    <source>
        <dbReference type="Proteomes" id="UP000283946"/>
    </source>
</evidence>
<keyword evidence="1" id="KW-0805">Transcription regulation</keyword>
<evidence type="ECO:0000256" key="1">
    <source>
        <dbReference type="ARBA" id="ARBA00023015"/>
    </source>
</evidence>
<gene>
    <name evidence="5" type="ORF">C7V51_13385</name>
</gene>